<evidence type="ECO:0000313" key="1">
    <source>
        <dbReference type="EMBL" id="KAI7840765.1"/>
    </source>
</evidence>
<accession>A0AAD5DRR9</accession>
<evidence type="ECO:0008006" key="3">
    <source>
        <dbReference type="Google" id="ProtNLM"/>
    </source>
</evidence>
<comment type="caution">
    <text evidence="1">The sequence shown here is derived from an EMBL/GenBank/DDBJ whole genome shotgun (WGS) entry which is preliminary data.</text>
</comment>
<dbReference type="Proteomes" id="UP001205105">
    <property type="component" value="Unassembled WGS sequence"/>
</dbReference>
<reference evidence="1" key="1">
    <citation type="submission" date="2020-11" db="EMBL/GenBank/DDBJ databases">
        <title>Chlorella ohadii genome sequencing and assembly.</title>
        <authorList>
            <person name="Murik O."/>
            <person name="Treves H."/>
            <person name="Kedem I."/>
            <person name="Shotland Y."/>
            <person name="Kaplan A."/>
        </authorList>
    </citation>
    <scope>NUCLEOTIDE SEQUENCE</scope>
    <source>
        <strain evidence="1">1</strain>
    </source>
</reference>
<gene>
    <name evidence="1" type="ORF">COHA_005579</name>
</gene>
<keyword evidence="2" id="KW-1185">Reference proteome</keyword>
<evidence type="ECO:0000313" key="2">
    <source>
        <dbReference type="Proteomes" id="UP001205105"/>
    </source>
</evidence>
<protein>
    <recommendedName>
        <fullName evidence="3">Retrotransposon gag domain-containing protein</fullName>
    </recommendedName>
</protein>
<sequence>MASPSSPAAAGAAAAAAAAGAAAVRPASSAAEPTFGLQIYLEKFSGKPDQNPESFIQTISNAKRPYGWLDSQALAYAGLNLKGRALNWYNLQPPMT</sequence>
<dbReference type="EMBL" id="JADXDR010000075">
    <property type="protein sequence ID" value="KAI7840765.1"/>
    <property type="molecule type" value="Genomic_DNA"/>
</dbReference>
<name>A0AAD5DRR9_9CHLO</name>
<dbReference type="AlphaFoldDB" id="A0AAD5DRR9"/>
<proteinExistence type="predicted"/>
<organism evidence="1 2">
    <name type="scientific">Chlorella ohadii</name>
    <dbReference type="NCBI Taxonomy" id="2649997"/>
    <lineage>
        <taxon>Eukaryota</taxon>
        <taxon>Viridiplantae</taxon>
        <taxon>Chlorophyta</taxon>
        <taxon>core chlorophytes</taxon>
        <taxon>Trebouxiophyceae</taxon>
        <taxon>Chlorellales</taxon>
        <taxon>Chlorellaceae</taxon>
        <taxon>Chlorella clade</taxon>
        <taxon>Chlorella</taxon>
    </lineage>
</organism>